<gene>
    <name evidence="1" type="ORF">HMPREF3206_01451</name>
</gene>
<name>A0A133NAR2_9FUSO</name>
<dbReference type="InterPro" id="IPR021695">
    <property type="entry name" value="Phage_KPP10_Orf10"/>
</dbReference>
<keyword evidence="2" id="KW-1185">Reference proteome</keyword>
<dbReference type="NCBIfam" id="NF047581">
    <property type="entry name" value="gp105_phage_fam"/>
    <property type="match status" value="1"/>
</dbReference>
<dbReference type="RefSeq" id="WP_060793826.1">
    <property type="nucleotide sequence ID" value="NZ_KQ956559.1"/>
</dbReference>
<accession>A0A133NAR2</accession>
<sequence>MARNHYNYNSNKHDLVVNGMRVTDYGKDAKYTVAYENDFREVVTGADGDTITVEKNDRNALITVKILQSSPLNIIFSQLASSDKEFPVLLTDRNFNGDIGAFSSIAHFVKIADLSVETVAKEREWQIRAINLKPALDLVK</sequence>
<reference evidence="2" key="1">
    <citation type="submission" date="2016-01" db="EMBL/GenBank/DDBJ databases">
        <authorList>
            <person name="Mitreva M."/>
            <person name="Pepin K.H."/>
            <person name="Mihindukulasuriya K.A."/>
            <person name="Fulton R."/>
            <person name="Fronick C."/>
            <person name="O'Laughlin M."/>
            <person name="Miner T."/>
            <person name="Herter B."/>
            <person name="Rosa B.A."/>
            <person name="Cordes M."/>
            <person name="Tomlinson C."/>
            <person name="Wollam A."/>
            <person name="Palsikar V.B."/>
            <person name="Mardis E.R."/>
            <person name="Wilson R.K."/>
        </authorList>
    </citation>
    <scope>NUCLEOTIDE SEQUENCE [LARGE SCALE GENOMIC DNA]</scope>
    <source>
        <strain evidence="2">CMW8396</strain>
    </source>
</reference>
<evidence type="ECO:0000313" key="1">
    <source>
        <dbReference type="EMBL" id="KXA13375.1"/>
    </source>
</evidence>
<dbReference type="STRING" id="134605.HMPREF3206_01451"/>
<evidence type="ECO:0008006" key="3">
    <source>
        <dbReference type="Google" id="ProtNLM"/>
    </source>
</evidence>
<evidence type="ECO:0000313" key="2">
    <source>
        <dbReference type="Proteomes" id="UP000070617"/>
    </source>
</evidence>
<dbReference type="EMBL" id="LRPX01000070">
    <property type="protein sequence ID" value="KXA13375.1"/>
    <property type="molecule type" value="Genomic_DNA"/>
</dbReference>
<protein>
    <recommendedName>
        <fullName evidence="3">DUF3277 domain-containing protein</fullName>
    </recommendedName>
</protein>
<dbReference type="PATRIC" id="fig|134605.3.peg.1438"/>
<dbReference type="AlphaFoldDB" id="A0A133NAR2"/>
<dbReference type="Proteomes" id="UP000070617">
    <property type="component" value="Unassembled WGS sequence"/>
</dbReference>
<dbReference type="Pfam" id="PF11681">
    <property type="entry name" value="Phage_Tube_PhiTE"/>
    <property type="match status" value="1"/>
</dbReference>
<comment type="caution">
    <text evidence="1">The sequence shown here is derived from an EMBL/GenBank/DDBJ whole genome shotgun (WGS) entry which is preliminary data.</text>
</comment>
<proteinExistence type="predicted"/>
<organism evidence="1 2">
    <name type="scientific">Fusobacterium equinum</name>
    <dbReference type="NCBI Taxonomy" id="134605"/>
    <lineage>
        <taxon>Bacteria</taxon>
        <taxon>Fusobacteriati</taxon>
        <taxon>Fusobacteriota</taxon>
        <taxon>Fusobacteriia</taxon>
        <taxon>Fusobacteriales</taxon>
        <taxon>Fusobacteriaceae</taxon>
        <taxon>Fusobacterium</taxon>
    </lineage>
</organism>